<dbReference type="EMBL" id="CAQQ02059185">
    <property type="status" value="NOT_ANNOTATED_CDS"/>
    <property type="molecule type" value="Genomic_DNA"/>
</dbReference>
<reference evidence="2" key="1">
    <citation type="submission" date="2013-02" db="EMBL/GenBank/DDBJ databases">
        <authorList>
            <person name="Hughes D."/>
        </authorList>
    </citation>
    <scope>NUCLEOTIDE SEQUENCE</scope>
    <source>
        <strain>Durham</strain>
        <strain evidence="2">NC isolate 2 -- Noor lab</strain>
    </source>
</reference>
<dbReference type="EMBL" id="CAQQ02059184">
    <property type="status" value="NOT_ANNOTATED_CDS"/>
    <property type="molecule type" value="Genomic_DNA"/>
</dbReference>
<dbReference type="EnsemblMetazoa" id="MESCA007725-RA">
    <property type="protein sequence ID" value="MESCA007725-PA"/>
    <property type="gene ID" value="MESCA007725"/>
</dbReference>
<dbReference type="EMBL" id="CAQQ02059186">
    <property type="status" value="NOT_ANNOTATED_CDS"/>
    <property type="molecule type" value="Genomic_DNA"/>
</dbReference>
<keyword evidence="2" id="KW-1185">Reference proteome</keyword>
<sequence>MESLASKTIIEICKISLAPKHTSLQIRDGHLLGFKDGWEMSVIYVIYKRNLYMNYPNDAESYLELLEMIMKTTEIETKNMITNKSTQILGYADDIDVAGRTTSDLFRFALKKQFLLCSLQKVGTHFSPNNSCSATSYSKHASHPPFKATKIGGSVGKDERSSCMKSMISQLPTARIA</sequence>
<dbReference type="Proteomes" id="UP000015102">
    <property type="component" value="Unassembled WGS sequence"/>
</dbReference>
<accession>T1GVD1</accession>
<organism evidence="1 2">
    <name type="scientific">Megaselia scalaris</name>
    <name type="common">Humpbacked fly</name>
    <name type="synonym">Phora scalaris</name>
    <dbReference type="NCBI Taxonomy" id="36166"/>
    <lineage>
        <taxon>Eukaryota</taxon>
        <taxon>Metazoa</taxon>
        <taxon>Ecdysozoa</taxon>
        <taxon>Arthropoda</taxon>
        <taxon>Hexapoda</taxon>
        <taxon>Insecta</taxon>
        <taxon>Pterygota</taxon>
        <taxon>Neoptera</taxon>
        <taxon>Endopterygota</taxon>
        <taxon>Diptera</taxon>
        <taxon>Brachycera</taxon>
        <taxon>Muscomorpha</taxon>
        <taxon>Platypezoidea</taxon>
        <taxon>Phoridae</taxon>
        <taxon>Megaseliini</taxon>
        <taxon>Megaselia</taxon>
    </lineage>
</organism>
<name>T1GVD1_MEGSC</name>
<evidence type="ECO:0000313" key="1">
    <source>
        <dbReference type="EnsemblMetazoa" id="MESCA007725-PA"/>
    </source>
</evidence>
<protein>
    <submittedName>
        <fullName evidence="1">Uncharacterized protein</fullName>
    </submittedName>
</protein>
<dbReference type="HOGENOM" id="CLU_1519586_0_0_1"/>
<proteinExistence type="predicted"/>
<evidence type="ECO:0000313" key="2">
    <source>
        <dbReference type="Proteomes" id="UP000015102"/>
    </source>
</evidence>
<dbReference type="AlphaFoldDB" id="T1GVD1"/>
<reference evidence="1" key="2">
    <citation type="submission" date="2015-06" db="UniProtKB">
        <authorList>
            <consortium name="EnsemblMetazoa"/>
        </authorList>
    </citation>
    <scope>IDENTIFICATION</scope>
</reference>